<evidence type="ECO:0000313" key="2">
    <source>
        <dbReference type="EMBL" id="CAH1002496.1"/>
    </source>
</evidence>
<dbReference type="Gene3D" id="3.40.50.720">
    <property type="entry name" value="NAD(P)-binding Rossmann-like Domain"/>
    <property type="match status" value="1"/>
</dbReference>
<evidence type="ECO:0000313" key="3">
    <source>
        <dbReference type="Proteomes" id="UP000837803"/>
    </source>
</evidence>
<dbReference type="Pfam" id="PF01370">
    <property type="entry name" value="Epimerase"/>
    <property type="match status" value="1"/>
</dbReference>
<dbReference type="PANTHER" id="PTHR48079">
    <property type="entry name" value="PROTEIN YEEZ"/>
    <property type="match status" value="1"/>
</dbReference>
<reference evidence="2" key="1">
    <citation type="submission" date="2021-12" db="EMBL/GenBank/DDBJ databases">
        <authorList>
            <person name="Rodrigo-Torres L."/>
            <person name="Arahal R. D."/>
            <person name="Lucena T."/>
        </authorList>
    </citation>
    <scope>NUCLEOTIDE SEQUENCE</scope>
    <source>
        <strain evidence="2">CECT 8419</strain>
    </source>
</reference>
<gene>
    <name evidence="2" type="primary">yeeZ</name>
    <name evidence="2" type="ORF">LEM8419_03375</name>
</gene>
<feature type="domain" description="NAD-dependent epimerase/dehydratase" evidence="1">
    <location>
        <begin position="11"/>
        <end position="192"/>
    </location>
</feature>
<dbReference type="Proteomes" id="UP000837803">
    <property type="component" value="Unassembled WGS sequence"/>
</dbReference>
<proteinExistence type="predicted"/>
<comment type="caution">
    <text evidence="2">The sequence shown here is derived from an EMBL/GenBank/DDBJ whole genome shotgun (WGS) entry which is preliminary data.</text>
</comment>
<dbReference type="SUPFAM" id="SSF51735">
    <property type="entry name" value="NAD(P)-binding Rossmann-fold domains"/>
    <property type="match status" value="1"/>
</dbReference>
<dbReference type="InterPro" id="IPR001509">
    <property type="entry name" value="Epimerase_deHydtase"/>
</dbReference>
<evidence type="ECO:0000259" key="1">
    <source>
        <dbReference type="Pfam" id="PF01370"/>
    </source>
</evidence>
<name>A0ABM9B531_9BACT</name>
<dbReference type="RefSeq" id="WP_238752330.1">
    <property type="nucleotide sequence ID" value="NZ_CAKLPZ010000005.1"/>
</dbReference>
<sequence>MKTPQTIAVIGSGWLGLPLANFLATQGHRVRASYRREATQTALLDQNVTPYLLDLPAQLDSLDAFLQDVTTLVITLPPGGRRLGPAAPATYLAALAPLAPYLSADRHVIFTSSTGVYGSTTTGTVTEASPLVPDSHSSQAVAAAEQWLGMHADRLTVLRLAGLFGPGRDPATFFASGRAVTRADAPVNMVHQADVVRAIGLCLDGRTTGTFNVCAATHPAKRTFYGNLSRRTGRALPIFVAGGASGKTVDSSALRRLGWAPQYDNLLI</sequence>
<dbReference type="EMBL" id="CAKLPZ010000005">
    <property type="protein sequence ID" value="CAH1002496.1"/>
    <property type="molecule type" value="Genomic_DNA"/>
</dbReference>
<organism evidence="2 3">
    <name type="scientific">Neolewinella maritima</name>
    <dbReference type="NCBI Taxonomy" id="1383882"/>
    <lineage>
        <taxon>Bacteria</taxon>
        <taxon>Pseudomonadati</taxon>
        <taxon>Bacteroidota</taxon>
        <taxon>Saprospiria</taxon>
        <taxon>Saprospirales</taxon>
        <taxon>Lewinellaceae</taxon>
        <taxon>Neolewinella</taxon>
    </lineage>
</organism>
<dbReference type="InterPro" id="IPR051783">
    <property type="entry name" value="NAD(P)-dependent_oxidoreduct"/>
</dbReference>
<keyword evidence="3" id="KW-1185">Reference proteome</keyword>
<dbReference type="InterPro" id="IPR036291">
    <property type="entry name" value="NAD(P)-bd_dom_sf"/>
</dbReference>
<accession>A0ABM9B531</accession>
<protein>
    <submittedName>
        <fullName evidence="2">Protein YeeZ</fullName>
    </submittedName>
</protein>
<dbReference type="PANTHER" id="PTHR48079:SF6">
    <property type="entry name" value="NAD(P)-BINDING DOMAIN-CONTAINING PROTEIN-RELATED"/>
    <property type="match status" value="1"/>
</dbReference>